<reference evidence="4" key="1">
    <citation type="submission" date="2022-10" db="EMBL/GenBank/DDBJ databases">
        <title>Genome assembly of Pristionchus species.</title>
        <authorList>
            <person name="Yoshida K."/>
            <person name="Sommer R.J."/>
        </authorList>
    </citation>
    <scope>NUCLEOTIDE SEQUENCE [LARGE SCALE GENOMIC DNA]</scope>
    <source>
        <strain evidence="4">RS5460</strain>
    </source>
</reference>
<evidence type="ECO:0000313" key="3">
    <source>
        <dbReference type="EMBL" id="GMR55075.1"/>
    </source>
</evidence>
<proteinExistence type="predicted"/>
<evidence type="ECO:0000256" key="1">
    <source>
        <dbReference type="SAM" id="MobiDB-lite"/>
    </source>
</evidence>
<dbReference type="Proteomes" id="UP001328107">
    <property type="component" value="Unassembled WGS sequence"/>
</dbReference>
<feature type="region of interest" description="Disordered" evidence="1">
    <location>
        <begin position="234"/>
        <end position="266"/>
    </location>
</feature>
<evidence type="ECO:0000259" key="2">
    <source>
        <dbReference type="SMART" id="SM00355"/>
    </source>
</evidence>
<dbReference type="SMART" id="SM00355">
    <property type="entry name" value="ZnF_C2H2"/>
    <property type="match status" value="3"/>
</dbReference>
<keyword evidence="4" id="KW-1185">Reference proteome</keyword>
<feature type="compositionally biased region" description="Acidic residues" evidence="1">
    <location>
        <begin position="238"/>
        <end position="247"/>
    </location>
</feature>
<feature type="domain" description="C2H2-type" evidence="2">
    <location>
        <begin position="442"/>
        <end position="465"/>
    </location>
</feature>
<sequence>MYGTMESIHQTLQHLIEERNKLKSSEEVPNEENHLPISIASMDSFGSSSTLSIDRMSVIPTFTMTFLPRSKEEPAELSQSIPVEKEKSAMEIFPQVIKNEGMENCDMKFGSDFISDEIKDEDILNGEGINFGDRNSMISEQREESIDTTANTRANDSVENKGVGGERIDSIDETMLNGDLDDNIVGMDEISADQIDNDEAQTIDHDANIQKDSTETAVVERRRRSSRNLSKWVKCDDNMEESDEGDEPSMKKRKSGSAENRDKVVPQKIKSLSKAASHSKIVNMAIEENEKEVKKNKLECPECEFRSRSARLWRLHLKDEHSTTPKLAGCLLRCDCGNESYSEMHIHKCGISNFTVIRKGNRPIRRIAMTPKCVMCEMHPTTPSGYIYHLRIHHKTTLLKNGIYLLCSCGMRHTRDGDHKKHDKKCPGHEFTLHKLVQKVTLKCVLCEMHPKTPYGYARHLYDHHKTTLAENGIYLECGCGFHYTALNDYTKHDKKCAGRNFTLHKLD</sequence>
<protein>
    <recommendedName>
        <fullName evidence="2">C2H2-type domain-containing protein</fullName>
    </recommendedName>
</protein>
<feature type="domain" description="C2H2-type" evidence="2">
    <location>
        <begin position="371"/>
        <end position="393"/>
    </location>
</feature>
<feature type="domain" description="C2H2-type" evidence="2">
    <location>
        <begin position="298"/>
        <end position="321"/>
    </location>
</feature>
<organism evidence="3 4">
    <name type="scientific">Pristionchus mayeri</name>
    <dbReference type="NCBI Taxonomy" id="1317129"/>
    <lineage>
        <taxon>Eukaryota</taxon>
        <taxon>Metazoa</taxon>
        <taxon>Ecdysozoa</taxon>
        <taxon>Nematoda</taxon>
        <taxon>Chromadorea</taxon>
        <taxon>Rhabditida</taxon>
        <taxon>Rhabditina</taxon>
        <taxon>Diplogasteromorpha</taxon>
        <taxon>Diplogasteroidea</taxon>
        <taxon>Neodiplogasteridae</taxon>
        <taxon>Pristionchus</taxon>
    </lineage>
</organism>
<accession>A0AAN5D3J3</accession>
<dbReference type="EMBL" id="BTRK01000005">
    <property type="protein sequence ID" value="GMR55075.1"/>
    <property type="molecule type" value="Genomic_DNA"/>
</dbReference>
<name>A0AAN5D3J3_9BILA</name>
<feature type="region of interest" description="Disordered" evidence="1">
    <location>
        <begin position="145"/>
        <end position="164"/>
    </location>
</feature>
<evidence type="ECO:0000313" key="4">
    <source>
        <dbReference type="Proteomes" id="UP001328107"/>
    </source>
</evidence>
<comment type="caution">
    <text evidence="3">The sequence shown here is derived from an EMBL/GenBank/DDBJ whole genome shotgun (WGS) entry which is preliminary data.</text>
</comment>
<gene>
    <name evidence="3" type="ORF">PMAYCL1PPCAC_25270</name>
</gene>
<dbReference type="InterPro" id="IPR013087">
    <property type="entry name" value="Znf_C2H2_type"/>
</dbReference>
<dbReference type="AlphaFoldDB" id="A0AAN5D3J3"/>